<evidence type="ECO:0000313" key="2">
    <source>
        <dbReference type="EMBL" id="APC96616.1"/>
    </source>
</evidence>
<keyword evidence="1" id="KW-0732">Signal</keyword>
<name>A0A1J0KS51_9GAMM</name>
<dbReference type="AlphaFoldDB" id="A0A1J0KS51"/>
<dbReference type="KEGG" id="frc:KX01_1051"/>
<proteinExistence type="predicted"/>
<evidence type="ECO:0000256" key="1">
    <source>
        <dbReference type="SAM" id="SignalP"/>
    </source>
</evidence>
<feature type="signal peptide" evidence="1">
    <location>
        <begin position="1"/>
        <end position="19"/>
    </location>
</feature>
<reference evidence="3" key="1">
    <citation type="submission" date="2014-10" db="EMBL/GenBank/DDBJ databases">
        <authorList>
            <person name="Kuske C.R."/>
            <person name="Challacombe J.F."/>
            <person name="Daligault H.E."/>
            <person name="Davenport K.W."/>
            <person name="Johnson S.L."/>
            <person name="Siddaramappa S."/>
            <person name="Petersen J.M."/>
        </authorList>
    </citation>
    <scope>NUCLEOTIDE SEQUENCE [LARGE SCALE GENOMIC DNA]</scope>
    <source>
        <strain evidence="3">CA97-1460</strain>
    </source>
</reference>
<dbReference type="OrthoDB" id="5605496at2"/>
<feature type="chain" id="PRO_5009614038" evidence="1">
    <location>
        <begin position="20"/>
        <end position="89"/>
    </location>
</feature>
<dbReference type="STRING" id="1542390.KX01_1051"/>
<keyword evidence="3" id="KW-1185">Reference proteome</keyword>
<gene>
    <name evidence="2" type="ORF">KX01_1051</name>
</gene>
<dbReference type="RefSeq" id="WP_071663977.1">
    <property type="nucleotide sequence ID" value="NZ_CP009654.1"/>
</dbReference>
<dbReference type="EMBL" id="CP009654">
    <property type="protein sequence ID" value="APC96616.1"/>
    <property type="molecule type" value="Genomic_DNA"/>
</dbReference>
<sequence>MKKISLILLAMLVFSLSIADSNSNSYPIEYVSNPGKYNNCLATDTTNGAFIRCLPSDQPKNCSDKIWKEIQSIKMPLCLINNGEGMRNK</sequence>
<evidence type="ECO:0000313" key="3">
    <source>
        <dbReference type="Proteomes" id="UP000182521"/>
    </source>
</evidence>
<dbReference type="Proteomes" id="UP000182521">
    <property type="component" value="Chromosome"/>
</dbReference>
<organism evidence="2 3">
    <name type="scientific">Francisella frigiditurris</name>
    <dbReference type="NCBI Taxonomy" id="1542390"/>
    <lineage>
        <taxon>Bacteria</taxon>
        <taxon>Pseudomonadati</taxon>
        <taxon>Pseudomonadota</taxon>
        <taxon>Gammaproteobacteria</taxon>
        <taxon>Thiotrichales</taxon>
        <taxon>Francisellaceae</taxon>
        <taxon>Francisella</taxon>
    </lineage>
</organism>
<accession>A0A1J0KS51</accession>
<protein>
    <submittedName>
        <fullName evidence="2">Uncharacterized protein</fullName>
    </submittedName>
</protein>